<dbReference type="InterPro" id="IPR013986">
    <property type="entry name" value="DExx_box_DNA_helicase_dom_sf"/>
</dbReference>
<dbReference type="InterPro" id="IPR010997">
    <property type="entry name" value="HRDC-like_sf"/>
</dbReference>
<comment type="catalytic activity">
    <reaction evidence="9">
        <text>ATP + H2O = ADP + phosphate + H(+)</text>
        <dbReference type="Rhea" id="RHEA:13065"/>
        <dbReference type="ChEBI" id="CHEBI:15377"/>
        <dbReference type="ChEBI" id="CHEBI:15378"/>
        <dbReference type="ChEBI" id="CHEBI:30616"/>
        <dbReference type="ChEBI" id="CHEBI:43474"/>
        <dbReference type="ChEBI" id="CHEBI:456216"/>
        <dbReference type="EC" id="5.6.2.4"/>
    </reaction>
</comment>
<evidence type="ECO:0000256" key="9">
    <source>
        <dbReference type="ARBA" id="ARBA00048988"/>
    </source>
</evidence>
<evidence type="ECO:0000313" key="11">
    <source>
        <dbReference type="EMBL" id="SDC26567.1"/>
    </source>
</evidence>
<dbReference type="Gene3D" id="1.10.150.80">
    <property type="entry name" value="HRDC domain"/>
    <property type="match status" value="1"/>
</dbReference>
<dbReference type="InterPro" id="IPR014017">
    <property type="entry name" value="DNA_helicase_UvrD-like_C"/>
</dbReference>
<keyword evidence="3 10" id="KW-0378">Hydrolase</keyword>
<keyword evidence="12" id="KW-1185">Reference proteome</keyword>
<proteinExistence type="inferred from homology"/>
<dbReference type="CDD" id="cd17932">
    <property type="entry name" value="DEXQc_UvrD"/>
    <property type="match status" value="1"/>
</dbReference>
<evidence type="ECO:0000256" key="4">
    <source>
        <dbReference type="ARBA" id="ARBA00022806"/>
    </source>
</evidence>
<dbReference type="EC" id="5.6.2.4" evidence="8"/>
<keyword evidence="4 10" id="KW-0347">Helicase</keyword>
<comment type="catalytic activity">
    <reaction evidence="7">
        <text>Couples ATP hydrolysis with the unwinding of duplex DNA by translocating in the 3'-5' direction.</text>
        <dbReference type="EC" id="5.6.2.4"/>
    </reaction>
</comment>
<dbReference type="InterPro" id="IPR002121">
    <property type="entry name" value="HRDC_dom"/>
</dbReference>
<evidence type="ECO:0000256" key="7">
    <source>
        <dbReference type="ARBA" id="ARBA00034617"/>
    </source>
</evidence>
<reference evidence="11 12" key="1">
    <citation type="submission" date="2016-10" db="EMBL/GenBank/DDBJ databases">
        <authorList>
            <person name="de Groot N.N."/>
        </authorList>
    </citation>
    <scope>NUCLEOTIDE SEQUENCE [LARGE SCALE GENOMIC DNA]</scope>
    <source>
        <strain evidence="11 12">CGMCC 4.6858</strain>
    </source>
</reference>
<dbReference type="EMBL" id="FMZM01000001">
    <property type="protein sequence ID" value="SDC26567.1"/>
    <property type="molecule type" value="Genomic_DNA"/>
</dbReference>
<evidence type="ECO:0000256" key="6">
    <source>
        <dbReference type="ARBA" id="ARBA00023235"/>
    </source>
</evidence>
<dbReference type="InterPro" id="IPR000212">
    <property type="entry name" value="DNA_helicase_UvrD/REP"/>
</dbReference>
<dbReference type="InterPro" id="IPR027417">
    <property type="entry name" value="P-loop_NTPase"/>
</dbReference>
<name>A0A1G6K6I6_9ACTN</name>
<dbReference type="SUPFAM" id="SSF52540">
    <property type="entry name" value="P-loop containing nucleoside triphosphate hydrolases"/>
    <property type="match status" value="1"/>
</dbReference>
<dbReference type="AlphaFoldDB" id="A0A1G6K6I6"/>
<dbReference type="InterPro" id="IPR014016">
    <property type="entry name" value="UvrD-like_ATP-bd"/>
</dbReference>
<dbReference type="PROSITE" id="PS51198">
    <property type="entry name" value="UVRD_HELICASE_ATP_BIND"/>
    <property type="match status" value="1"/>
</dbReference>
<dbReference type="GO" id="GO:0000725">
    <property type="term" value="P:recombinational repair"/>
    <property type="evidence" value="ECO:0007669"/>
    <property type="project" value="TreeGrafter"/>
</dbReference>
<dbReference type="GO" id="GO:0005829">
    <property type="term" value="C:cytosol"/>
    <property type="evidence" value="ECO:0007669"/>
    <property type="project" value="TreeGrafter"/>
</dbReference>
<keyword evidence="2 10" id="KW-0547">Nucleotide-binding</keyword>
<dbReference type="PANTHER" id="PTHR11070">
    <property type="entry name" value="UVRD / RECB / PCRA DNA HELICASE FAMILY MEMBER"/>
    <property type="match status" value="1"/>
</dbReference>
<dbReference type="PROSITE" id="PS50967">
    <property type="entry name" value="HRDC"/>
    <property type="match status" value="1"/>
</dbReference>
<evidence type="ECO:0000256" key="10">
    <source>
        <dbReference type="PROSITE-ProRule" id="PRU00560"/>
    </source>
</evidence>
<comment type="similarity">
    <text evidence="1">Belongs to the helicase family. UvrD subfamily.</text>
</comment>
<dbReference type="Pfam" id="PF00570">
    <property type="entry name" value="HRDC"/>
    <property type="match status" value="1"/>
</dbReference>
<evidence type="ECO:0000256" key="5">
    <source>
        <dbReference type="ARBA" id="ARBA00022840"/>
    </source>
</evidence>
<organism evidence="11 12">
    <name type="scientific">Nocardioides lianchengensis</name>
    <dbReference type="NCBI Taxonomy" id="1045774"/>
    <lineage>
        <taxon>Bacteria</taxon>
        <taxon>Bacillati</taxon>
        <taxon>Actinomycetota</taxon>
        <taxon>Actinomycetes</taxon>
        <taxon>Propionibacteriales</taxon>
        <taxon>Nocardioidaceae</taxon>
        <taxon>Nocardioides</taxon>
    </lineage>
</organism>
<dbReference type="InterPro" id="IPR044876">
    <property type="entry name" value="HRDC_dom_sf"/>
</dbReference>
<dbReference type="Gene3D" id="3.40.50.300">
    <property type="entry name" value="P-loop containing nucleotide triphosphate hydrolases"/>
    <property type="match status" value="3"/>
</dbReference>
<dbReference type="GO" id="GO:0043138">
    <property type="term" value="F:3'-5' DNA helicase activity"/>
    <property type="evidence" value="ECO:0007669"/>
    <property type="project" value="UniProtKB-EC"/>
</dbReference>
<dbReference type="GO" id="GO:0016887">
    <property type="term" value="F:ATP hydrolysis activity"/>
    <property type="evidence" value="ECO:0007669"/>
    <property type="project" value="RHEA"/>
</dbReference>
<feature type="binding site" evidence="10">
    <location>
        <begin position="31"/>
        <end position="38"/>
    </location>
    <ligand>
        <name>ATP</name>
        <dbReference type="ChEBI" id="CHEBI:30616"/>
    </ligand>
</feature>
<dbReference type="OrthoDB" id="9806690at2"/>
<evidence type="ECO:0000256" key="1">
    <source>
        <dbReference type="ARBA" id="ARBA00009922"/>
    </source>
</evidence>
<dbReference type="Gene3D" id="1.10.486.10">
    <property type="entry name" value="PCRA, domain 4"/>
    <property type="match status" value="2"/>
</dbReference>
<dbReference type="SUPFAM" id="SSF47819">
    <property type="entry name" value="HRDC-like"/>
    <property type="match status" value="1"/>
</dbReference>
<dbReference type="Proteomes" id="UP000199034">
    <property type="component" value="Unassembled WGS sequence"/>
</dbReference>
<evidence type="ECO:0000313" key="12">
    <source>
        <dbReference type="Proteomes" id="UP000199034"/>
    </source>
</evidence>
<dbReference type="GO" id="GO:0005524">
    <property type="term" value="F:ATP binding"/>
    <property type="evidence" value="ECO:0007669"/>
    <property type="project" value="UniProtKB-UniRule"/>
</dbReference>
<dbReference type="Pfam" id="PF00580">
    <property type="entry name" value="UvrD-helicase"/>
    <property type="match status" value="1"/>
</dbReference>
<protein>
    <recommendedName>
        <fullName evidence="8">DNA 3'-5' helicase</fullName>
        <ecNumber evidence="8">5.6.2.4</ecNumber>
    </recommendedName>
</protein>
<dbReference type="PROSITE" id="PS51217">
    <property type="entry name" value="UVRD_HELICASE_CTER"/>
    <property type="match status" value="1"/>
</dbReference>
<evidence type="ECO:0000256" key="8">
    <source>
        <dbReference type="ARBA" id="ARBA00034808"/>
    </source>
</evidence>
<dbReference type="PANTHER" id="PTHR11070:SF69">
    <property type="entry name" value="ATP-DEPENDENT DNA HELICASE UVRD2"/>
    <property type="match status" value="1"/>
</dbReference>
<dbReference type="Gene3D" id="1.10.10.160">
    <property type="match status" value="1"/>
</dbReference>
<sequence length="679" mass="74111">MPPAPAELLAALDPEQRRVAEALRGPVRVLAGAGTGKTRAITHRIAHGVATGVYAPTEVLAVTFTTRAAGEMRGRLRQLGAGGVQARTFHSAALRQLRYFWPTVHGTELPQLIESKIGLLASAARRQRISADQALLRDLASEIEWSKVSNVHPDDYARVAASRGRSVTGHDPETVGRVFGSYEEVKRTQGRMDMEDVLLFTAGLLADDERVAAQVRRQYKWFVVDEFQDVSPLQSALLDLWLGGRDELCVVGDPAQTIYSFAGANADYLRDFGKKFPGTTSVELVRNYRSSPEVVGAANSLLAGSSSQGVRLQAQRPSGPTVNYTPYPDEVAEAESVASRIRTLREQGRPLSEVAVLFRINAQSESFEEALAARGIPYVVRGAARFFDRPEVREAVTRIRGAARSGLGEATGDELLETVHGTLAGMGWTSEAPTTRGQTRDRWESWQALVSQAIEYAGAGGDLGGFVDDLDRRASEQHAPVADGVTLATFHAAKGLEWDSVFLCGLQDGTLPITYADTPAAVEEERRLLYVGMTRARLDLGLSWALARNPGGRAGRKPSRFLDPLLPEDATADRARPRSRKVAGCRECGKPLDTGAEKKRGRCDDCPASYDEELFERLREWRTTRAGAESVPAFVIFTDATLQLIAEHKPRTPQALQRISGIGRSKVERYGEDVLELVV</sequence>
<keyword evidence="5 10" id="KW-0067">ATP-binding</keyword>
<dbReference type="GO" id="GO:0033202">
    <property type="term" value="C:DNA helicase complex"/>
    <property type="evidence" value="ECO:0007669"/>
    <property type="project" value="TreeGrafter"/>
</dbReference>
<dbReference type="RefSeq" id="WP_090850762.1">
    <property type="nucleotide sequence ID" value="NZ_FMZM01000001.1"/>
</dbReference>
<evidence type="ECO:0000256" key="3">
    <source>
        <dbReference type="ARBA" id="ARBA00022801"/>
    </source>
</evidence>
<dbReference type="Pfam" id="PF13361">
    <property type="entry name" value="UvrD_C"/>
    <property type="match status" value="2"/>
</dbReference>
<keyword evidence="6" id="KW-0413">Isomerase</keyword>
<dbReference type="STRING" id="1045774.SAMN05421872_101704"/>
<evidence type="ECO:0000256" key="2">
    <source>
        <dbReference type="ARBA" id="ARBA00022741"/>
    </source>
</evidence>
<accession>A0A1G6K6I6</accession>
<dbReference type="SMART" id="SM00341">
    <property type="entry name" value="HRDC"/>
    <property type="match status" value="1"/>
</dbReference>
<dbReference type="GO" id="GO:0003677">
    <property type="term" value="F:DNA binding"/>
    <property type="evidence" value="ECO:0007669"/>
    <property type="project" value="InterPro"/>
</dbReference>
<gene>
    <name evidence="11" type="ORF">SAMN05421872_101704</name>
</gene>
<dbReference type="FunFam" id="3.40.50.300:FF:001181">
    <property type="entry name" value="DNA helicase"/>
    <property type="match status" value="1"/>
</dbReference>